<name>I4APY5_BERLS</name>
<protein>
    <submittedName>
        <fullName evidence="2">Uncharacterized protein</fullName>
    </submittedName>
</protein>
<evidence type="ECO:0000313" key="3">
    <source>
        <dbReference type="Proteomes" id="UP000006054"/>
    </source>
</evidence>
<dbReference type="STRING" id="880071.Fleli_3708"/>
<feature type="chain" id="PRO_5003685636" evidence="1">
    <location>
        <begin position="23"/>
        <end position="75"/>
    </location>
</feature>
<dbReference type="RefSeq" id="WP_014799444.1">
    <property type="nucleotide sequence ID" value="NC_018018.1"/>
</dbReference>
<dbReference type="AlphaFoldDB" id="I4APY5"/>
<dbReference type="Proteomes" id="UP000006054">
    <property type="component" value="Chromosome"/>
</dbReference>
<keyword evidence="3" id="KW-1185">Reference proteome</keyword>
<keyword evidence="1" id="KW-0732">Signal</keyword>
<dbReference type="KEGG" id="fli:Fleli_3708"/>
<gene>
    <name evidence="2" type="ordered locus">Fleli_3708</name>
</gene>
<organism evidence="2 3">
    <name type="scientific">Bernardetia litoralis (strain ATCC 23117 / DSM 6794 / NBRC 15988 / NCIMB 1366 / Fx l1 / Sio-4)</name>
    <name type="common">Flexibacter litoralis</name>
    <dbReference type="NCBI Taxonomy" id="880071"/>
    <lineage>
        <taxon>Bacteria</taxon>
        <taxon>Pseudomonadati</taxon>
        <taxon>Bacteroidota</taxon>
        <taxon>Cytophagia</taxon>
        <taxon>Cytophagales</taxon>
        <taxon>Bernardetiaceae</taxon>
        <taxon>Bernardetia</taxon>
    </lineage>
</organism>
<evidence type="ECO:0000313" key="2">
    <source>
        <dbReference type="EMBL" id="AFM06020.1"/>
    </source>
</evidence>
<sequence length="75" mass="8654" precursor="true">MKNKITIFTTLFLLCLISVSFAQKEIQECKTESLTLEEKAAQPWYGNNQFLYSLEGNSKNGRVERDFEGYQAILI</sequence>
<reference evidence="3" key="1">
    <citation type="submission" date="2012-06" db="EMBL/GenBank/DDBJ databases">
        <title>The complete genome of Flexibacter litoralis DSM 6794.</title>
        <authorList>
            <person name="Lucas S."/>
            <person name="Copeland A."/>
            <person name="Lapidus A."/>
            <person name="Glavina del Rio T."/>
            <person name="Dalin E."/>
            <person name="Tice H."/>
            <person name="Bruce D."/>
            <person name="Goodwin L."/>
            <person name="Pitluck S."/>
            <person name="Peters L."/>
            <person name="Ovchinnikova G."/>
            <person name="Lu M."/>
            <person name="Kyrpides N."/>
            <person name="Mavromatis K."/>
            <person name="Ivanova N."/>
            <person name="Brettin T."/>
            <person name="Detter J.C."/>
            <person name="Han C."/>
            <person name="Larimer F."/>
            <person name="Land M."/>
            <person name="Hauser L."/>
            <person name="Markowitz V."/>
            <person name="Cheng J.-F."/>
            <person name="Hugenholtz P."/>
            <person name="Woyke T."/>
            <person name="Wu D."/>
            <person name="Spring S."/>
            <person name="Lang E."/>
            <person name="Kopitz M."/>
            <person name="Brambilla E."/>
            <person name="Klenk H.-P."/>
            <person name="Eisen J.A."/>
        </authorList>
    </citation>
    <scope>NUCLEOTIDE SEQUENCE [LARGE SCALE GENOMIC DNA]</scope>
    <source>
        <strain evidence="3">ATCC 23117 / DSM 6794 / NBRC 15988 / NCIMB 1366 / Sio-4</strain>
    </source>
</reference>
<accession>I4APY5</accession>
<evidence type="ECO:0000256" key="1">
    <source>
        <dbReference type="SAM" id="SignalP"/>
    </source>
</evidence>
<dbReference type="EMBL" id="CP003345">
    <property type="protein sequence ID" value="AFM06020.1"/>
    <property type="molecule type" value="Genomic_DNA"/>
</dbReference>
<dbReference type="HOGENOM" id="CLU_2665729_0_0_10"/>
<proteinExistence type="predicted"/>
<feature type="signal peptide" evidence="1">
    <location>
        <begin position="1"/>
        <end position="22"/>
    </location>
</feature>